<dbReference type="Proteomes" id="UP000190888">
    <property type="component" value="Unassembled WGS sequence"/>
</dbReference>
<gene>
    <name evidence="1" type="ORF">SAMN04488132_106197</name>
</gene>
<keyword evidence="2" id="KW-1185">Reference proteome</keyword>
<dbReference type="EMBL" id="FUWH01000006">
    <property type="protein sequence ID" value="SJZ94510.1"/>
    <property type="molecule type" value="Genomic_DNA"/>
</dbReference>
<sequence>MKVQGLRYWSYIKKSAGYHACTYKSFRIEYDGYHPTLPRVQININKSELQPGHYEPGYTHLLKNSCVTYFKNVI</sequence>
<organism evidence="1 2">
    <name type="scientific">Sediminibacterium ginsengisoli</name>
    <dbReference type="NCBI Taxonomy" id="413434"/>
    <lineage>
        <taxon>Bacteria</taxon>
        <taxon>Pseudomonadati</taxon>
        <taxon>Bacteroidota</taxon>
        <taxon>Chitinophagia</taxon>
        <taxon>Chitinophagales</taxon>
        <taxon>Chitinophagaceae</taxon>
        <taxon>Sediminibacterium</taxon>
    </lineage>
</organism>
<protein>
    <submittedName>
        <fullName evidence="1">Uncharacterized protein</fullName>
    </submittedName>
</protein>
<proteinExistence type="predicted"/>
<evidence type="ECO:0000313" key="2">
    <source>
        <dbReference type="Proteomes" id="UP000190888"/>
    </source>
</evidence>
<reference evidence="1 2" key="1">
    <citation type="submission" date="2017-02" db="EMBL/GenBank/DDBJ databases">
        <authorList>
            <person name="Peterson S.W."/>
        </authorList>
    </citation>
    <scope>NUCLEOTIDE SEQUENCE [LARGE SCALE GENOMIC DNA]</scope>
    <source>
        <strain evidence="1 2">DSM 22335</strain>
    </source>
</reference>
<name>A0A1T4PSE5_9BACT</name>
<dbReference type="STRING" id="413434.SAMN04488132_106197"/>
<evidence type="ECO:0000313" key="1">
    <source>
        <dbReference type="EMBL" id="SJZ94510.1"/>
    </source>
</evidence>
<accession>A0A1T4PSE5</accession>
<dbReference type="AlphaFoldDB" id="A0A1T4PSE5"/>